<evidence type="ECO:0000313" key="6">
    <source>
        <dbReference type="EMBL" id="KAJ8315926.1"/>
    </source>
</evidence>
<keyword evidence="3 5" id="KW-1133">Transmembrane helix</keyword>
<keyword evidence="7" id="KW-1185">Reference proteome</keyword>
<dbReference type="Pfam" id="PF00335">
    <property type="entry name" value="Tetraspanin"/>
    <property type="match status" value="1"/>
</dbReference>
<accession>A0ABQ9FIC3</accession>
<evidence type="ECO:0000256" key="1">
    <source>
        <dbReference type="ARBA" id="ARBA00004141"/>
    </source>
</evidence>
<keyword evidence="4 5" id="KW-0472">Membrane</keyword>
<sequence>MIYCLRSPYIFTLLVLILAQIIGFSLIMEKDAYKCCGVDSYKDFNSSSQWNGTLSSTSGVSLNVDMPLVCCKTFPSNWTAAGVACATATSTDNNKNTGCYDAIYDLVLGNTTLVVLVFLAAIGIQIVLMLFAYFIIRSNSQVSQAV</sequence>
<evidence type="ECO:0000256" key="5">
    <source>
        <dbReference type="SAM" id="Phobius"/>
    </source>
</evidence>
<dbReference type="EMBL" id="JARBDR010000328">
    <property type="protein sequence ID" value="KAJ8315926.1"/>
    <property type="molecule type" value="Genomic_DNA"/>
</dbReference>
<proteinExistence type="predicted"/>
<comment type="subcellular location">
    <subcellularLocation>
        <location evidence="1">Membrane</location>
        <topology evidence="1">Multi-pass membrane protein</topology>
    </subcellularLocation>
</comment>
<comment type="caution">
    <text evidence="6">The sequence shown here is derived from an EMBL/GenBank/DDBJ whole genome shotgun (WGS) entry which is preliminary data.</text>
</comment>
<evidence type="ECO:0000256" key="4">
    <source>
        <dbReference type="ARBA" id="ARBA00023136"/>
    </source>
</evidence>
<dbReference type="Proteomes" id="UP001217089">
    <property type="component" value="Unassembled WGS sequence"/>
</dbReference>
<evidence type="ECO:0000313" key="7">
    <source>
        <dbReference type="Proteomes" id="UP001217089"/>
    </source>
</evidence>
<keyword evidence="2 5" id="KW-0812">Transmembrane</keyword>
<reference evidence="6 7" key="1">
    <citation type="submission" date="2022-12" db="EMBL/GenBank/DDBJ databases">
        <title>Chromosome-level genome of Tegillarca granosa.</title>
        <authorList>
            <person name="Kim J."/>
        </authorList>
    </citation>
    <scope>NUCLEOTIDE SEQUENCE [LARGE SCALE GENOMIC DNA]</scope>
    <source>
        <strain evidence="6">Teg-2019</strain>
        <tissue evidence="6">Adductor muscle</tissue>
    </source>
</reference>
<evidence type="ECO:0008006" key="8">
    <source>
        <dbReference type="Google" id="ProtNLM"/>
    </source>
</evidence>
<feature type="transmembrane region" description="Helical" evidence="5">
    <location>
        <begin position="113"/>
        <end position="136"/>
    </location>
</feature>
<gene>
    <name evidence="6" type="ORF">KUTeg_005940</name>
</gene>
<evidence type="ECO:0000256" key="3">
    <source>
        <dbReference type="ARBA" id="ARBA00022989"/>
    </source>
</evidence>
<feature type="transmembrane region" description="Helical" evidence="5">
    <location>
        <begin position="9"/>
        <end position="28"/>
    </location>
</feature>
<evidence type="ECO:0000256" key="2">
    <source>
        <dbReference type="ARBA" id="ARBA00022692"/>
    </source>
</evidence>
<organism evidence="6 7">
    <name type="scientific">Tegillarca granosa</name>
    <name type="common">Malaysian cockle</name>
    <name type="synonym">Anadara granosa</name>
    <dbReference type="NCBI Taxonomy" id="220873"/>
    <lineage>
        <taxon>Eukaryota</taxon>
        <taxon>Metazoa</taxon>
        <taxon>Spiralia</taxon>
        <taxon>Lophotrochozoa</taxon>
        <taxon>Mollusca</taxon>
        <taxon>Bivalvia</taxon>
        <taxon>Autobranchia</taxon>
        <taxon>Pteriomorphia</taxon>
        <taxon>Arcoida</taxon>
        <taxon>Arcoidea</taxon>
        <taxon>Arcidae</taxon>
        <taxon>Tegillarca</taxon>
    </lineage>
</organism>
<dbReference type="InterPro" id="IPR018499">
    <property type="entry name" value="Tetraspanin/Peripherin"/>
</dbReference>
<name>A0ABQ9FIC3_TEGGR</name>
<protein>
    <recommendedName>
        <fullName evidence="8">Tetraspanin</fullName>
    </recommendedName>
</protein>